<keyword evidence="4" id="KW-1185">Reference proteome</keyword>
<feature type="compositionally biased region" description="Low complexity" evidence="1">
    <location>
        <begin position="35"/>
        <end position="62"/>
    </location>
</feature>
<evidence type="ECO:0000256" key="2">
    <source>
        <dbReference type="SAM" id="SignalP"/>
    </source>
</evidence>
<protein>
    <submittedName>
        <fullName evidence="3">Uncharacterized protein</fullName>
    </submittedName>
</protein>
<organism evidence="3 4">
    <name type="scientific">Conexibacter stalactiti</name>
    <dbReference type="NCBI Taxonomy" id="1940611"/>
    <lineage>
        <taxon>Bacteria</taxon>
        <taxon>Bacillati</taxon>
        <taxon>Actinomycetota</taxon>
        <taxon>Thermoleophilia</taxon>
        <taxon>Solirubrobacterales</taxon>
        <taxon>Conexibacteraceae</taxon>
        <taxon>Conexibacter</taxon>
    </lineage>
</organism>
<sequence length="197" mass="18983">MPRLTFPRFAVPVLLALSVGLAACGGSDEPEQVDATVTQPRTTPTQAATVTMPTETTPAPTTTTPPPTTQPQTTATQPPATTPAQTTPEDTGGATAPPADDPGGAAPGEDGGGTAAPASSSCGNVAGGFITGVQAEGADCSEASGVASAWIDAIGESGPDADVAAAGFACSGSLAGTKTSVTCIADGGRRVTFQAAP</sequence>
<feature type="chain" id="PRO_5047298195" evidence="2">
    <location>
        <begin position="23"/>
        <end position="197"/>
    </location>
</feature>
<dbReference type="EMBL" id="JAWSTH010000156">
    <property type="protein sequence ID" value="MDW5598596.1"/>
    <property type="molecule type" value="Genomic_DNA"/>
</dbReference>
<feature type="compositionally biased region" description="Gly residues" evidence="1">
    <location>
        <begin position="105"/>
        <end position="114"/>
    </location>
</feature>
<name>A0ABU4HZ30_9ACTN</name>
<evidence type="ECO:0000313" key="4">
    <source>
        <dbReference type="Proteomes" id="UP001284601"/>
    </source>
</evidence>
<dbReference type="Proteomes" id="UP001284601">
    <property type="component" value="Unassembled WGS sequence"/>
</dbReference>
<evidence type="ECO:0000313" key="3">
    <source>
        <dbReference type="EMBL" id="MDW5598596.1"/>
    </source>
</evidence>
<comment type="caution">
    <text evidence="3">The sequence shown here is derived from an EMBL/GenBank/DDBJ whole genome shotgun (WGS) entry which is preliminary data.</text>
</comment>
<gene>
    <name evidence="3" type="ORF">R7226_29820</name>
</gene>
<feature type="region of interest" description="Disordered" evidence="1">
    <location>
        <begin position="27"/>
        <end position="119"/>
    </location>
</feature>
<evidence type="ECO:0000256" key="1">
    <source>
        <dbReference type="SAM" id="MobiDB-lite"/>
    </source>
</evidence>
<dbReference type="RefSeq" id="WP_318601128.1">
    <property type="nucleotide sequence ID" value="NZ_JAWSTH010000156.1"/>
</dbReference>
<dbReference type="PROSITE" id="PS51257">
    <property type="entry name" value="PROKAR_LIPOPROTEIN"/>
    <property type="match status" value="1"/>
</dbReference>
<proteinExistence type="predicted"/>
<keyword evidence="2" id="KW-0732">Signal</keyword>
<feature type="signal peptide" evidence="2">
    <location>
        <begin position="1"/>
        <end position="22"/>
    </location>
</feature>
<accession>A0ABU4HZ30</accession>
<feature type="compositionally biased region" description="Low complexity" evidence="1">
    <location>
        <begin position="70"/>
        <end position="104"/>
    </location>
</feature>
<reference evidence="4" key="1">
    <citation type="submission" date="2023-07" db="EMBL/GenBank/DDBJ databases">
        <title>Conexibacter stalactiti sp. nov., isolated from stalactites in a lava cave and emended description of the genus Conexibacter.</title>
        <authorList>
            <person name="Lee S.D."/>
        </authorList>
    </citation>
    <scope>NUCLEOTIDE SEQUENCE [LARGE SCALE GENOMIC DNA]</scope>
    <source>
        <strain evidence="4">KCTC 39840</strain>
    </source>
</reference>